<sequence>MTRPFRILDATTSPAVSSTTDSSSSSTPPPLDSDLIVILAALLCALICVLGLVAVARCAWIRRISASSASSVSSLPPTHPGYSSKAANKGVKKKTLRSLPKLTFSSSDGKFSDCSICLSSFAYGDELRVLPQCGHAFHVPCIDMWLGSHSTCPSCRRILVTSSLPDPGGKTDEESRCERSGNLQACSTPSTSSNPCDGEEGGRAKRVEEAGSNGNYSFLP</sequence>
<accession>A0ACB9SIJ2</accession>
<protein>
    <submittedName>
        <fullName evidence="1">Uncharacterized protein</fullName>
    </submittedName>
</protein>
<organism evidence="1 2">
    <name type="scientific">Melastoma candidum</name>
    <dbReference type="NCBI Taxonomy" id="119954"/>
    <lineage>
        <taxon>Eukaryota</taxon>
        <taxon>Viridiplantae</taxon>
        <taxon>Streptophyta</taxon>
        <taxon>Embryophyta</taxon>
        <taxon>Tracheophyta</taxon>
        <taxon>Spermatophyta</taxon>
        <taxon>Magnoliopsida</taxon>
        <taxon>eudicotyledons</taxon>
        <taxon>Gunneridae</taxon>
        <taxon>Pentapetalae</taxon>
        <taxon>rosids</taxon>
        <taxon>malvids</taxon>
        <taxon>Myrtales</taxon>
        <taxon>Melastomataceae</taxon>
        <taxon>Melastomatoideae</taxon>
        <taxon>Melastomateae</taxon>
        <taxon>Melastoma</taxon>
    </lineage>
</organism>
<evidence type="ECO:0000313" key="1">
    <source>
        <dbReference type="EMBL" id="KAI4389659.1"/>
    </source>
</evidence>
<gene>
    <name evidence="1" type="ORF">MLD38_001860</name>
</gene>
<comment type="caution">
    <text evidence="1">The sequence shown here is derived from an EMBL/GenBank/DDBJ whole genome shotgun (WGS) entry which is preliminary data.</text>
</comment>
<proteinExistence type="predicted"/>
<dbReference type="EMBL" id="CM042880">
    <property type="protein sequence ID" value="KAI4389659.1"/>
    <property type="molecule type" value="Genomic_DNA"/>
</dbReference>
<dbReference type="Proteomes" id="UP001057402">
    <property type="component" value="Chromosome 1"/>
</dbReference>
<name>A0ACB9SIJ2_9MYRT</name>
<keyword evidence="2" id="KW-1185">Reference proteome</keyword>
<evidence type="ECO:0000313" key="2">
    <source>
        <dbReference type="Proteomes" id="UP001057402"/>
    </source>
</evidence>
<reference evidence="2" key="1">
    <citation type="journal article" date="2023" name="Front. Plant Sci.">
        <title>Chromosomal-level genome assembly of Melastoma candidum provides insights into trichome evolution.</title>
        <authorList>
            <person name="Zhong Y."/>
            <person name="Wu W."/>
            <person name="Sun C."/>
            <person name="Zou P."/>
            <person name="Liu Y."/>
            <person name="Dai S."/>
            <person name="Zhou R."/>
        </authorList>
    </citation>
    <scope>NUCLEOTIDE SEQUENCE [LARGE SCALE GENOMIC DNA]</scope>
</reference>